<accession>A0A4T3F4H0</accession>
<gene>
    <name evidence="2" type="ORF">E5222_12265</name>
</gene>
<organism evidence="2 3">
    <name type="scientific">Alteraurantiacibacter aquimixticola</name>
    <dbReference type="NCBI Taxonomy" id="2489173"/>
    <lineage>
        <taxon>Bacteria</taxon>
        <taxon>Pseudomonadati</taxon>
        <taxon>Pseudomonadota</taxon>
        <taxon>Alphaproteobacteria</taxon>
        <taxon>Sphingomonadales</taxon>
        <taxon>Erythrobacteraceae</taxon>
        <taxon>Alteraurantiacibacter</taxon>
    </lineage>
</organism>
<dbReference type="PANTHER" id="PTHR22617">
    <property type="entry name" value="CHEMOTAXIS SENSOR HISTIDINE KINASE-RELATED"/>
    <property type="match status" value="1"/>
</dbReference>
<dbReference type="Gene3D" id="2.40.50.180">
    <property type="entry name" value="CheA-289, Domain 4"/>
    <property type="match status" value="1"/>
</dbReference>
<dbReference type="PANTHER" id="PTHR22617:SF23">
    <property type="entry name" value="CHEMOTAXIS PROTEIN CHEW"/>
    <property type="match status" value="1"/>
</dbReference>
<dbReference type="RefSeq" id="WP_136694080.1">
    <property type="nucleotide sequence ID" value="NZ_SSHH01000003.1"/>
</dbReference>
<dbReference type="SMART" id="SM00260">
    <property type="entry name" value="CheW"/>
    <property type="match status" value="1"/>
</dbReference>
<dbReference type="OrthoDB" id="7390823at2"/>
<dbReference type="SUPFAM" id="SSF50341">
    <property type="entry name" value="CheW-like"/>
    <property type="match status" value="1"/>
</dbReference>
<dbReference type="Proteomes" id="UP000309389">
    <property type="component" value="Unassembled WGS sequence"/>
</dbReference>
<proteinExistence type="predicted"/>
<reference evidence="2 3" key="1">
    <citation type="submission" date="2019-04" db="EMBL/GenBank/DDBJ databases">
        <title>Altererythrobacter aquimixticola sp. nov., isolated from sediment of junction between the ocean and a freshwater spring.</title>
        <authorList>
            <person name="Yoon J.-H."/>
        </authorList>
    </citation>
    <scope>NUCLEOTIDE SEQUENCE [LARGE SCALE GENOMIC DNA]</scope>
    <source>
        <strain evidence="2 3">SSKS-13</strain>
    </source>
</reference>
<dbReference type="Pfam" id="PF01584">
    <property type="entry name" value="CheW"/>
    <property type="match status" value="1"/>
</dbReference>
<dbReference type="EMBL" id="SSHH01000003">
    <property type="protein sequence ID" value="TIX49603.1"/>
    <property type="molecule type" value="Genomic_DNA"/>
</dbReference>
<evidence type="ECO:0000313" key="2">
    <source>
        <dbReference type="EMBL" id="TIX49603.1"/>
    </source>
</evidence>
<protein>
    <submittedName>
        <fullName evidence="2">Chemotaxis protein CheW</fullName>
    </submittedName>
</protein>
<dbReference type="PROSITE" id="PS50851">
    <property type="entry name" value="CHEW"/>
    <property type="match status" value="1"/>
</dbReference>
<dbReference type="InterPro" id="IPR036061">
    <property type="entry name" value="CheW-like_dom_sf"/>
</dbReference>
<dbReference type="Gene3D" id="2.30.30.40">
    <property type="entry name" value="SH3 Domains"/>
    <property type="match status" value="1"/>
</dbReference>
<comment type="caution">
    <text evidence="2">The sequence shown here is derived from an EMBL/GenBank/DDBJ whole genome shotgun (WGS) entry which is preliminary data.</text>
</comment>
<dbReference type="InterPro" id="IPR039315">
    <property type="entry name" value="CheW"/>
</dbReference>
<dbReference type="AlphaFoldDB" id="A0A4T3F4H0"/>
<feature type="domain" description="CheW-like" evidence="1">
    <location>
        <begin position="2"/>
        <end position="142"/>
    </location>
</feature>
<evidence type="ECO:0000259" key="1">
    <source>
        <dbReference type="PROSITE" id="PS50851"/>
    </source>
</evidence>
<dbReference type="InterPro" id="IPR002545">
    <property type="entry name" value="CheW-lke_dom"/>
</dbReference>
<dbReference type="GO" id="GO:0007165">
    <property type="term" value="P:signal transduction"/>
    <property type="evidence" value="ECO:0007669"/>
    <property type="project" value="InterPro"/>
</dbReference>
<dbReference type="GO" id="GO:0006935">
    <property type="term" value="P:chemotaxis"/>
    <property type="evidence" value="ECO:0007669"/>
    <property type="project" value="InterPro"/>
</dbReference>
<sequence>MAEMVLIVTMAGEKVAVRTTLITTVIQLATVCPVPRAPEHVAGITALRSRGMLVIDCRVSLGENEVAECSVDNHAVVIEMEGHAYALAVDGVHDVSEIISGPAPVQVSLPGNWKNASEGMVELPTGSAMLVDPFRLIAGPVQEVDAA</sequence>
<evidence type="ECO:0000313" key="3">
    <source>
        <dbReference type="Proteomes" id="UP000309389"/>
    </source>
</evidence>
<keyword evidence="3" id="KW-1185">Reference proteome</keyword>
<name>A0A4T3F4H0_9SPHN</name>
<dbReference type="GO" id="GO:0005829">
    <property type="term" value="C:cytosol"/>
    <property type="evidence" value="ECO:0007669"/>
    <property type="project" value="TreeGrafter"/>
</dbReference>